<feature type="compositionally biased region" description="Polar residues" evidence="1">
    <location>
        <begin position="407"/>
        <end position="418"/>
    </location>
</feature>
<dbReference type="Proteomes" id="UP000054097">
    <property type="component" value="Unassembled WGS sequence"/>
</dbReference>
<dbReference type="SUPFAM" id="SSF48371">
    <property type="entry name" value="ARM repeat"/>
    <property type="match status" value="1"/>
</dbReference>
<dbReference type="PANTHER" id="PTHR28594:SF1">
    <property type="entry name" value="ATR-INTERACTING PROTEIN"/>
    <property type="match status" value="1"/>
</dbReference>
<feature type="compositionally biased region" description="Low complexity" evidence="1">
    <location>
        <begin position="393"/>
        <end position="406"/>
    </location>
</feature>
<evidence type="ECO:0000313" key="3">
    <source>
        <dbReference type="Proteomes" id="UP000054097"/>
    </source>
</evidence>
<feature type="region of interest" description="Disordered" evidence="1">
    <location>
        <begin position="872"/>
        <end position="905"/>
    </location>
</feature>
<reference evidence="3" key="2">
    <citation type="submission" date="2015-01" db="EMBL/GenBank/DDBJ databases">
        <title>Evolutionary Origins and Diversification of the Mycorrhizal Mutualists.</title>
        <authorList>
            <consortium name="DOE Joint Genome Institute"/>
            <consortium name="Mycorrhizal Genomics Consortium"/>
            <person name="Kohler A."/>
            <person name="Kuo A."/>
            <person name="Nagy L.G."/>
            <person name="Floudas D."/>
            <person name="Copeland A."/>
            <person name="Barry K.W."/>
            <person name="Cichocki N."/>
            <person name="Veneault-Fourrey C."/>
            <person name="LaButti K."/>
            <person name="Lindquist E.A."/>
            <person name="Lipzen A."/>
            <person name="Lundell T."/>
            <person name="Morin E."/>
            <person name="Murat C."/>
            <person name="Riley R."/>
            <person name="Ohm R."/>
            <person name="Sun H."/>
            <person name="Tunlid A."/>
            <person name="Henrissat B."/>
            <person name="Grigoriev I.V."/>
            <person name="Hibbett D.S."/>
            <person name="Martin F."/>
        </authorList>
    </citation>
    <scope>NUCLEOTIDE SEQUENCE [LARGE SCALE GENOMIC DNA]</scope>
    <source>
        <strain evidence="3">MAFF 305830</strain>
    </source>
</reference>
<feature type="region of interest" description="Disordered" evidence="1">
    <location>
        <begin position="274"/>
        <end position="380"/>
    </location>
</feature>
<dbReference type="InterPro" id="IPR016024">
    <property type="entry name" value="ARM-type_fold"/>
</dbReference>
<dbReference type="OrthoDB" id="3366922at2759"/>
<protein>
    <submittedName>
        <fullName evidence="2">Uncharacterized protein</fullName>
    </submittedName>
</protein>
<keyword evidence="3" id="KW-1185">Reference proteome</keyword>
<dbReference type="GO" id="GO:0000077">
    <property type="term" value="P:DNA damage checkpoint signaling"/>
    <property type="evidence" value="ECO:0007669"/>
    <property type="project" value="InterPro"/>
</dbReference>
<accession>A0A0C3AYS6</accession>
<proteinExistence type="predicted"/>
<dbReference type="EMBL" id="KN824287">
    <property type="protein sequence ID" value="KIM29680.1"/>
    <property type="molecule type" value="Genomic_DNA"/>
</dbReference>
<gene>
    <name evidence="2" type="ORF">M408DRAFT_22563</name>
</gene>
<reference evidence="2 3" key="1">
    <citation type="submission" date="2014-04" db="EMBL/GenBank/DDBJ databases">
        <authorList>
            <consortium name="DOE Joint Genome Institute"/>
            <person name="Kuo A."/>
            <person name="Zuccaro A."/>
            <person name="Kohler A."/>
            <person name="Nagy L.G."/>
            <person name="Floudas D."/>
            <person name="Copeland A."/>
            <person name="Barry K.W."/>
            <person name="Cichocki N."/>
            <person name="Veneault-Fourrey C."/>
            <person name="LaButti K."/>
            <person name="Lindquist E.A."/>
            <person name="Lipzen A."/>
            <person name="Lundell T."/>
            <person name="Morin E."/>
            <person name="Murat C."/>
            <person name="Sun H."/>
            <person name="Tunlid A."/>
            <person name="Henrissat B."/>
            <person name="Grigoriev I.V."/>
            <person name="Hibbett D.S."/>
            <person name="Martin F."/>
            <person name="Nordberg H.P."/>
            <person name="Cantor M.N."/>
            <person name="Hua S.X."/>
        </authorList>
    </citation>
    <scope>NUCLEOTIDE SEQUENCE [LARGE SCALE GENOMIC DNA]</scope>
    <source>
        <strain evidence="2 3">MAFF 305830</strain>
    </source>
</reference>
<feature type="region of interest" description="Disordered" evidence="1">
    <location>
        <begin position="393"/>
        <end position="425"/>
    </location>
</feature>
<organism evidence="2 3">
    <name type="scientific">Serendipita vermifera MAFF 305830</name>
    <dbReference type="NCBI Taxonomy" id="933852"/>
    <lineage>
        <taxon>Eukaryota</taxon>
        <taxon>Fungi</taxon>
        <taxon>Dikarya</taxon>
        <taxon>Basidiomycota</taxon>
        <taxon>Agaricomycotina</taxon>
        <taxon>Agaricomycetes</taxon>
        <taxon>Sebacinales</taxon>
        <taxon>Serendipitaceae</taxon>
        <taxon>Serendipita</taxon>
    </lineage>
</organism>
<feature type="compositionally biased region" description="Polar residues" evidence="1">
    <location>
        <begin position="303"/>
        <end position="319"/>
    </location>
</feature>
<feature type="region of interest" description="Disordered" evidence="1">
    <location>
        <begin position="34"/>
        <end position="78"/>
    </location>
</feature>
<dbReference type="InterPro" id="IPR033349">
    <property type="entry name" value="ATRIP"/>
</dbReference>
<dbReference type="HOGENOM" id="CLU_009272_0_0_1"/>
<name>A0A0C3AYS6_SERVB</name>
<evidence type="ECO:0000256" key="1">
    <source>
        <dbReference type="SAM" id="MobiDB-lite"/>
    </source>
</evidence>
<feature type="compositionally biased region" description="Polar residues" evidence="1">
    <location>
        <begin position="352"/>
        <end position="366"/>
    </location>
</feature>
<feature type="compositionally biased region" description="Polar residues" evidence="1">
    <location>
        <begin position="43"/>
        <end position="54"/>
    </location>
</feature>
<sequence>MSDDEFDLISDAFDDADLAVIDEMEHKFTVAASQAPPGLPKQAVTSPTNTSINLPNKAAQDRSRFLHPPPPKRVRTNEWSVTSVPNREYEDDTPDYAVIAAKDGKYRILESGANPRTTSLAVPSGPMASQQQQRPMASQRSFSGPLRIASTSNAVPSSQRFPASQSRFAAITAALQDTNLGNTGAEDEMRVLREQLAELRRAKEETEAALKTAREEKFTKEGEISTIRRTIASLKESHAQTIAKVQAEKQAAEDKRRQTERQMKQEMERLQTNLALRRQELETSTRKTSWSARKQRITGPTPGRSTSYQQLPANETPSRPTRLKIPIKEPEAVPKSAKGKGKPPAFPAFVDSFQNTSPVKTPSKSQRNTREAAKGGPVPDMESMFPPIFHLDSTTPSVPSRSRTVSFGRNSQSATSVRSVMEEESGPDWVETFEASPLILEREVTGLTLEEEAEVQNEMLEDDVEEDEPETSLDWKEQLYRILFAHVSLPLYQFTLQMLLSTHIPEQSTIEVGAYVQESSALVEALAPRAMDYNTVLRAVIKALLRMARILCDTSSSVALAGIFSLLATMCLFLPKTASTLLSEEVDSTFPPILGLFVDVIKSHASPKEVLSGDGELLVKECLNLLQTLCLKVPKELLNQMRPVFVEPMFTSFLLDARQPLWILQSTAESLSILFSYDDAFSILLAPLQDPNSDKIPLLERLSHMLLEPIAATGLQEKQSLQKPILAIFSQLAISSPKELSVLSQSQALIPALVTNLFHYSARAWEEDEDSFQESDLLVIGNIIQSTLRLLHYIVFQSEPQVNLQQRIQYPPPKMNDLEHMFVVGLGRLSYADPPEWSSKPAKDALENAAGLARELLESVVDGPEVDAIWTSFQDSEENHGSDTDDEEMEARKVAQTDEEMNLNE</sequence>
<dbReference type="PANTHER" id="PTHR28594">
    <property type="entry name" value="ATR-INTERACTING PROTEIN"/>
    <property type="match status" value="1"/>
</dbReference>
<dbReference type="AlphaFoldDB" id="A0A0C3AYS6"/>
<evidence type="ECO:0000313" key="2">
    <source>
        <dbReference type="EMBL" id="KIM29680.1"/>
    </source>
</evidence>